<reference evidence="2 3" key="1">
    <citation type="journal article" date="2015" name="Nature">
        <title>rRNA introns, odd ribosomes, and small enigmatic genomes across a large radiation of phyla.</title>
        <authorList>
            <person name="Brown C.T."/>
            <person name="Hug L.A."/>
            <person name="Thomas B.C."/>
            <person name="Sharon I."/>
            <person name="Castelle C.J."/>
            <person name="Singh A."/>
            <person name="Wilkins M.J."/>
            <person name="Williams K.H."/>
            <person name="Banfield J.F."/>
        </authorList>
    </citation>
    <scope>NUCLEOTIDE SEQUENCE [LARGE SCALE GENOMIC DNA]</scope>
</reference>
<dbReference type="PANTHER" id="PTHR43591">
    <property type="entry name" value="METHYLTRANSFERASE"/>
    <property type="match status" value="1"/>
</dbReference>
<dbReference type="AlphaFoldDB" id="A0A0G1T1R9"/>
<dbReference type="EMBL" id="LCOJ01000006">
    <property type="protein sequence ID" value="KKU75699.1"/>
    <property type="molecule type" value="Genomic_DNA"/>
</dbReference>
<dbReference type="SUPFAM" id="SSF53335">
    <property type="entry name" value="S-adenosyl-L-methionine-dependent methyltransferases"/>
    <property type="match status" value="1"/>
</dbReference>
<dbReference type="GO" id="GO:0008757">
    <property type="term" value="F:S-adenosylmethionine-dependent methyltransferase activity"/>
    <property type="evidence" value="ECO:0007669"/>
    <property type="project" value="InterPro"/>
</dbReference>
<evidence type="ECO:0000313" key="2">
    <source>
        <dbReference type="EMBL" id="KKU75699.1"/>
    </source>
</evidence>
<feature type="domain" description="Methyltransferase type 11" evidence="1">
    <location>
        <begin position="54"/>
        <end position="149"/>
    </location>
</feature>
<dbReference type="Gene3D" id="3.40.50.150">
    <property type="entry name" value="Vaccinia Virus protein VP39"/>
    <property type="match status" value="1"/>
</dbReference>
<gene>
    <name evidence="2" type="ORF">UY01_C0006G0028</name>
</gene>
<dbReference type="InterPro" id="IPR013216">
    <property type="entry name" value="Methyltransf_11"/>
</dbReference>
<organism evidence="2 3">
    <name type="scientific">Candidatus Nomurabacteria bacterium GW2011_GWB1_47_6</name>
    <dbReference type="NCBI Taxonomy" id="1618749"/>
    <lineage>
        <taxon>Bacteria</taxon>
        <taxon>Candidatus Nomuraibacteriota</taxon>
    </lineage>
</organism>
<accession>A0A0G1T1R9</accession>
<dbReference type="InterPro" id="IPR029063">
    <property type="entry name" value="SAM-dependent_MTases_sf"/>
</dbReference>
<dbReference type="CDD" id="cd02440">
    <property type="entry name" value="AdoMet_MTases"/>
    <property type="match status" value="1"/>
</dbReference>
<dbReference type="PANTHER" id="PTHR43591:SF110">
    <property type="entry name" value="RHODANESE DOMAIN-CONTAINING PROTEIN"/>
    <property type="match status" value="1"/>
</dbReference>
<protein>
    <recommendedName>
        <fullName evidence="1">Methyltransferase type 11 domain-containing protein</fullName>
    </recommendedName>
</protein>
<sequence length="244" mass="27190">MKAREGKVTQQGAGISPEFYATLGLDLKTRQGVAYKKVEEMVRKYCPQARTAIDYGCGPGRSSRLLKQIGIQQVVGVDINQGMLAQARMREIPGVSYQLIEKGSLPFRGGEFDLTFSGIVFLEVPKAEEVHKIISEMKRITAKGGTVMILTATKEGYVTDSDSFECLLTAEQKAELKDGDPVPTRIKETRQEFTDYYWSDEFLRTSLQDTGLKTEEVNLPPQTSGEVKSVDKPAYVLYVCKKID</sequence>
<evidence type="ECO:0000313" key="3">
    <source>
        <dbReference type="Proteomes" id="UP000034879"/>
    </source>
</evidence>
<name>A0A0G1T1R9_9BACT</name>
<proteinExistence type="predicted"/>
<comment type="caution">
    <text evidence="2">The sequence shown here is derived from an EMBL/GenBank/DDBJ whole genome shotgun (WGS) entry which is preliminary data.</text>
</comment>
<dbReference type="Pfam" id="PF08241">
    <property type="entry name" value="Methyltransf_11"/>
    <property type="match status" value="1"/>
</dbReference>
<evidence type="ECO:0000259" key="1">
    <source>
        <dbReference type="Pfam" id="PF08241"/>
    </source>
</evidence>
<dbReference type="Proteomes" id="UP000034879">
    <property type="component" value="Unassembled WGS sequence"/>
</dbReference>